<dbReference type="Pfam" id="PF01103">
    <property type="entry name" value="Omp85"/>
    <property type="match status" value="1"/>
</dbReference>
<sequence length="477" mass="51763">MTIADDIIKPSQVDVVSANSGHAVNLTKIEVAGAEQFSDRFLQTALSPLLGSSDFTVSQLATSAESSASYFEGTECFKNVHFLIENDQDYKTHVSSLLALEVPLNLKVKLDLDPQPLKRVHVGSLYQSQLGNLVSLRYTNKNAFGDAKYVELGTTLSLLEDQKAKSIDATYRAPMADTSVKMFATGSFKNESIPAFQSRQQLATTATVGFEKSYNYAPTGISGSVIAGLAVAKLSVLDVADSANDEIKTYAGDNLKESLLLSADAGKLSFLPSSQGAFATEGSRVVLKNELAGFLPKEDNASTSSKFQDAFHKLELTGKYFRSLLDNQLTVACELGFGNLANLARNSKTVHFQDKFYVPIVGYKTLGLDKRATEKVGGLAYLYYKFSLYSRFLFASETIPLRAYASLTGAKLSENLTDLISTSTSDVEFKSTASLGMLYKVGDSAYCDIGYNWPLNNKEIDSTRPGLAVSVSLYGDY</sequence>
<proteinExistence type="predicted"/>
<dbReference type="AlphaFoldDB" id="A0A448YH40"/>
<accession>A0A448YH40</accession>
<evidence type="ECO:0000256" key="2">
    <source>
        <dbReference type="ARBA" id="ARBA00023136"/>
    </source>
</evidence>
<protein>
    <submittedName>
        <fullName evidence="4">DEKNAAC101180</fullName>
    </submittedName>
</protein>
<dbReference type="STRING" id="13370.A0A448YH40"/>
<organism evidence="4 5">
    <name type="scientific">Brettanomyces naardenensis</name>
    <name type="common">Yeast</name>
    <dbReference type="NCBI Taxonomy" id="13370"/>
    <lineage>
        <taxon>Eukaryota</taxon>
        <taxon>Fungi</taxon>
        <taxon>Dikarya</taxon>
        <taxon>Ascomycota</taxon>
        <taxon>Saccharomycotina</taxon>
        <taxon>Pichiomycetes</taxon>
        <taxon>Pichiales</taxon>
        <taxon>Pichiaceae</taxon>
        <taxon>Brettanomyces</taxon>
    </lineage>
</organism>
<keyword evidence="5" id="KW-1185">Reference proteome</keyword>
<gene>
    <name evidence="4" type="ORF">BRENAR_LOCUS999</name>
</gene>
<evidence type="ECO:0000313" key="4">
    <source>
        <dbReference type="EMBL" id="VEU20264.1"/>
    </source>
</evidence>
<reference evidence="4 5" key="1">
    <citation type="submission" date="2018-12" db="EMBL/GenBank/DDBJ databases">
        <authorList>
            <person name="Tiukova I."/>
            <person name="Dainat J."/>
        </authorList>
    </citation>
    <scope>NUCLEOTIDE SEQUENCE [LARGE SCALE GENOMIC DNA]</scope>
</reference>
<feature type="domain" description="Bacterial surface antigen (D15)" evidence="3">
    <location>
        <begin position="142"/>
        <end position="438"/>
    </location>
</feature>
<dbReference type="GO" id="GO:0019867">
    <property type="term" value="C:outer membrane"/>
    <property type="evidence" value="ECO:0007669"/>
    <property type="project" value="InterPro"/>
</dbReference>
<keyword evidence="2" id="KW-0472">Membrane</keyword>
<dbReference type="InParanoid" id="A0A448YH40"/>
<evidence type="ECO:0000313" key="5">
    <source>
        <dbReference type="Proteomes" id="UP000290900"/>
    </source>
</evidence>
<dbReference type="OrthoDB" id="1724197at2759"/>
<name>A0A448YH40_BRENA</name>
<evidence type="ECO:0000256" key="1">
    <source>
        <dbReference type="ARBA" id="ARBA00004370"/>
    </source>
</evidence>
<evidence type="ECO:0000259" key="3">
    <source>
        <dbReference type="Pfam" id="PF01103"/>
    </source>
</evidence>
<dbReference type="Gene3D" id="2.40.160.50">
    <property type="entry name" value="membrane protein fhac: a member of the omp85/tpsb transporter family"/>
    <property type="match status" value="1"/>
</dbReference>
<dbReference type="InterPro" id="IPR000184">
    <property type="entry name" value="Bac_surfAg_D15"/>
</dbReference>
<dbReference type="Proteomes" id="UP000290900">
    <property type="component" value="Unassembled WGS sequence"/>
</dbReference>
<comment type="subcellular location">
    <subcellularLocation>
        <location evidence="1">Membrane</location>
    </subcellularLocation>
</comment>
<dbReference type="EMBL" id="CAACVR010000003">
    <property type="protein sequence ID" value="VEU20264.1"/>
    <property type="molecule type" value="Genomic_DNA"/>
</dbReference>